<evidence type="ECO:0000256" key="4">
    <source>
        <dbReference type="ARBA" id="ARBA00022729"/>
    </source>
</evidence>
<dbReference type="PANTHER" id="PTHR12185:SF14">
    <property type="entry name" value="CHOLESTEROL UPTAKE PROTEIN 1"/>
    <property type="match status" value="1"/>
</dbReference>
<keyword evidence="3 9" id="KW-0812">Transmembrane</keyword>
<evidence type="ECO:0000256" key="1">
    <source>
        <dbReference type="ARBA" id="ARBA00004141"/>
    </source>
</evidence>
<evidence type="ECO:0000256" key="7">
    <source>
        <dbReference type="ARBA" id="ARBA00023180"/>
    </source>
</evidence>
<dbReference type="Pfam" id="PF13965">
    <property type="entry name" value="SID-1_RNA_chan"/>
    <property type="match status" value="1"/>
</dbReference>
<feature type="transmembrane region" description="Helical" evidence="9">
    <location>
        <begin position="614"/>
        <end position="635"/>
    </location>
</feature>
<protein>
    <submittedName>
        <fullName evidence="10">SID1 transmembrane family member 1</fullName>
    </submittedName>
</protein>
<feature type="transmembrane region" description="Helical" evidence="9">
    <location>
        <begin position="814"/>
        <end position="833"/>
    </location>
</feature>
<sequence length="898" mass="104170">MLTLHDTRREELPVRERNLDPDLIFSRKLAKRFEMEIKPYFNLYVFTVLVICVRSISSDPDKPISFQTIVLTGEVNKVDTRLLNNTFEYVYQYTFNISTFKVPWNDFDEDIRVHVSTTNKDTETPVLFVVRQKKAVLSWPLPILSNFDNKLYNVASRTLCGEVQEGAAEKTIYVIVSTSSEKNISFSIQVSLEHNFIMRLNESLTTDVSPLSPRFYRFVFPSSPVNRFVLLEVVSEDDRCMTVSVQNASCPILDQENNVQFEGYWQTMKRKAGMTLRKEDFPNGFYVVFVMHGDNSRCDRISNNEEEYTNWMWTWFDGDIPRVKNVKFIVTEKISDLEYLAAIFGTVGFFMLFYLFSFIVSCAYLCRKDLPPVFPIEEDAPGTSQTAGRGRRGNNYPSHPETNTRIESEICPIIQSDDEVDGERDPRNAEPIVDEMTSSVASNNNAHDDRQLHQATGDEDSHWLASDSSLDETDIDMLEDAMRDKNVYRTTTGVTLSALARKNPRIIAKKSQLYLWTLMTVAIFYGLPVVQLVFTYQNVLHTTGNQDLCYYNYLCSHPLGLLSDFNHVYSNTGYIMLGFLYLLLVMRKEKIHERLLCRYPNLDLKYGIPSHFGLFYAMGLALIMEGVLSACYHVCPCKSNFQFDTCFMYVNAMLLMLKIYQARHPDINISAYMAFAALAIVVLLGVVGVLAGNIYFWVMFSIFHVLMGFYLSVQIYYLGRWRLDCGMFRRIYNTWKNDCFASPLMCLRPLYIDRMVLLLIANFSNWGIIYYGLYDMSQDFASHLLVIFMVNLFLYSNFYIIMKVTHREKITFQPLVYIILSVIFWTLAMYVFLQRSTSWQTTPAESRNFNRECILLSFFDGHDVWHFLSAASMFFSFMILLTLDDDLIFVPRTKIPVF</sequence>
<dbReference type="EMBL" id="LNIX01000002">
    <property type="protein sequence ID" value="OXA60011.1"/>
    <property type="molecule type" value="Genomic_DNA"/>
</dbReference>
<dbReference type="InterPro" id="IPR025958">
    <property type="entry name" value="SID1_TM_fam"/>
</dbReference>
<feature type="transmembrane region" description="Helical" evidence="9">
    <location>
        <begin position="641"/>
        <end position="660"/>
    </location>
</feature>
<keyword evidence="4" id="KW-0732">Signal</keyword>
<feature type="transmembrane region" description="Helical" evidence="9">
    <location>
        <begin position="755"/>
        <end position="774"/>
    </location>
</feature>
<name>A0A226ET70_FOLCA</name>
<accession>A0A226ET70</accession>
<dbReference type="OMA" id="GLHQTMT"/>
<gene>
    <name evidence="10" type="ORF">Fcan01_05453</name>
</gene>
<feature type="transmembrane region" description="Helical" evidence="9">
    <location>
        <begin position="672"/>
        <end position="691"/>
    </location>
</feature>
<evidence type="ECO:0000313" key="10">
    <source>
        <dbReference type="EMBL" id="OXA60011.1"/>
    </source>
</evidence>
<comment type="similarity">
    <text evidence="2">Belongs to the SID1 family.</text>
</comment>
<dbReference type="GO" id="GO:0005886">
    <property type="term" value="C:plasma membrane"/>
    <property type="evidence" value="ECO:0007669"/>
    <property type="project" value="TreeGrafter"/>
</dbReference>
<dbReference type="OrthoDB" id="416618at2759"/>
<comment type="subcellular location">
    <subcellularLocation>
        <location evidence="1">Membrane</location>
        <topology evidence="1">Multi-pass membrane protein</topology>
    </subcellularLocation>
</comment>
<evidence type="ECO:0000256" key="5">
    <source>
        <dbReference type="ARBA" id="ARBA00022989"/>
    </source>
</evidence>
<dbReference type="PANTHER" id="PTHR12185">
    <property type="entry name" value="SID1 TRANSMEMBRANE FAMILY MEMEBER"/>
    <property type="match status" value="1"/>
</dbReference>
<feature type="transmembrane region" description="Helical" evidence="9">
    <location>
        <begin position="697"/>
        <end position="719"/>
    </location>
</feature>
<comment type="caution">
    <text evidence="10">The sequence shown here is derived from an EMBL/GenBank/DDBJ whole genome shotgun (WGS) entry which is preliminary data.</text>
</comment>
<keyword evidence="11" id="KW-1185">Reference proteome</keyword>
<dbReference type="GO" id="GO:0005764">
    <property type="term" value="C:lysosome"/>
    <property type="evidence" value="ECO:0007669"/>
    <property type="project" value="TreeGrafter"/>
</dbReference>
<evidence type="ECO:0000256" key="6">
    <source>
        <dbReference type="ARBA" id="ARBA00023136"/>
    </source>
</evidence>
<keyword evidence="7" id="KW-0325">Glycoprotein</keyword>
<reference evidence="10 11" key="1">
    <citation type="submission" date="2015-12" db="EMBL/GenBank/DDBJ databases">
        <title>The genome of Folsomia candida.</title>
        <authorList>
            <person name="Faddeeva A."/>
            <person name="Derks M.F."/>
            <person name="Anvar Y."/>
            <person name="Smit S."/>
            <person name="Van Straalen N."/>
            <person name="Roelofs D."/>
        </authorList>
    </citation>
    <scope>NUCLEOTIDE SEQUENCE [LARGE SCALE GENOMIC DNA]</scope>
    <source>
        <strain evidence="10 11">VU population</strain>
        <tissue evidence="10">Whole body</tissue>
    </source>
</reference>
<feature type="transmembrane region" description="Helical" evidence="9">
    <location>
        <begin position="864"/>
        <end position="883"/>
    </location>
</feature>
<evidence type="ECO:0000256" key="2">
    <source>
        <dbReference type="ARBA" id="ARBA00006618"/>
    </source>
</evidence>
<dbReference type="Proteomes" id="UP000198287">
    <property type="component" value="Unassembled WGS sequence"/>
</dbReference>
<dbReference type="STRING" id="158441.A0A226ET70"/>
<feature type="region of interest" description="Disordered" evidence="8">
    <location>
        <begin position="377"/>
        <end position="405"/>
    </location>
</feature>
<feature type="transmembrane region" description="Helical" evidence="9">
    <location>
        <begin position="780"/>
        <end position="802"/>
    </location>
</feature>
<keyword evidence="5 9" id="KW-1133">Transmembrane helix</keyword>
<evidence type="ECO:0000256" key="8">
    <source>
        <dbReference type="SAM" id="MobiDB-lite"/>
    </source>
</evidence>
<dbReference type="GO" id="GO:0051033">
    <property type="term" value="F:RNA transmembrane transporter activity"/>
    <property type="evidence" value="ECO:0007669"/>
    <property type="project" value="TreeGrafter"/>
</dbReference>
<feature type="transmembrane region" description="Helical" evidence="9">
    <location>
        <begin position="339"/>
        <end position="366"/>
    </location>
</feature>
<dbReference type="AlphaFoldDB" id="A0A226ET70"/>
<evidence type="ECO:0000313" key="11">
    <source>
        <dbReference type="Proteomes" id="UP000198287"/>
    </source>
</evidence>
<evidence type="ECO:0000256" key="3">
    <source>
        <dbReference type="ARBA" id="ARBA00022692"/>
    </source>
</evidence>
<proteinExistence type="inferred from homology"/>
<dbReference type="GO" id="GO:0003725">
    <property type="term" value="F:double-stranded RNA binding"/>
    <property type="evidence" value="ECO:0007669"/>
    <property type="project" value="TreeGrafter"/>
</dbReference>
<organism evidence="10 11">
    <name type="scientific">Folsomia candida</name>
    <name type="common">Springtail</name>
    <dbReference type="NCBI Taxonomy" id="158441"/>
    <lineage>
        <taxon>Eukaryota</taxon>
        <taxon>Metazoa</taxon>
        <taxon>Ecdysozoa</taxon>
        <taxon>Arthropoda</taxon>
        <taxon>Hexapoda</taxon>
        <taxon>Collembola</taxon>
        <taxon>Entomobryomorpha</taxon>
        <taxon>Isotomoidea</taxon>
        <taxon>Isotomidae</taxon>
        <taxon>Proisotominae</taxon>
        <taxon>Folsomia</taxon>
    </lineage>
</organism>
<feature type="transmembrane region" description="Helical" evidence="9">
    <location>
        <begin position="568"/>
        <end position="586"/>
    </location>
</feature>
<feature type="transmembrane region" description="Helical" evidence="9">
    <location>
        <begin position="513"/>
        <end position="534"/>
    </location>
</feature>
<keyword evidence="6 9" id="KW-0472">Membrane</keyword>
<evidence type="ECO:0000256" key="9">
    <source>
        <dbReference type="SAM" id="Phobius"/>
    </source>
</evidence>